<dbReference type="InterPro" id="IPR002052">
    <property type="entry name" value="DNA_methylase_N6_adenine_CS"/>
</dbReference>
<dbReference type="InterPro" id="IPR011639">
    <property type="entry name" value="MethylTrfase_TaqI-like_dom"/>
</dbReference>
<dbReference type="PRINTS" id="PR00507">
    <property type="entry name" value="N12N6MTFRASE"/>
</dbReference>
<comment type="catalytic activity">
    <reaction evidence="5">
        <text>a 2'-deoxyadenosine in DNA + S-adenosyl-L-methionine = an N(6)-methyl-2'-deoxyadenosine in DNA + S-adenosyl-L-homocysteine + H(+)</text>
        <dbReference type="Rhea" id="RHEA:15197"/>
        <dbReference type="Rhea" id="RHEA-COMP:12418"/>
        <dbReference type="Rhea" id="RHEA-COMP:12419"/>
        <dbReference type="ChEBI" id="CHEBI:15378"/>
        <dbReference type="ChEBI" id="CHEBI:57856"/>
        <dbReference type="ChEBI" id="CHEBI:59789"/>
        <dbReference type="ChEBI" id="CHEBI:90615"/>
        <dbReference type="ChEBI" id="CHEBI:90616"/>
        <dbReference type="EC" id="2.1.1.72"/>
    </reaction>
</comment>
<dbReference type="InterPro" id="IPR050953">
    <property type="entry name" value="N4_N6_ade-DNA_methylase"/>
</dbReference>
<dbReference type="GO" id="GO:0006304">
    <property type="term" value="P:DNA modification"/>
    <property type="evidence" value="ECO:0007669"/>
    <property type="project" value="InterPro"/>
</dbReference>
<organism evidence="7 8">
    <name type="scientific">Pseudomonas kielensis</name>
    <dbReference type="NCBI Taxonomy" id="2762577"/>
    <lineage>
        <taxon>Bacteria</taxon>
        <taxon>Pseudomonadati</taxon>
        <taxon>Pseudomonadota</taxon>
        <taxon>Gammaproteobacteria</taxon>
        <taxon>Pseudomonadales</taxon>
        <taxon>Pseudomonadaceae</taxon>
        <taxon>Pseudomonas</taxon>
    </lineage>
</organism>
<evidence type="ECO:0000256" key="1">
    <source>
        <dbReference type="ARBA" id="ARBA00011900"/>
    </source>
</evidence>
<keyword evidence="4" id="KW-0949">S-adenosyl-L-methionine</keyword>
<keyword evidence="2 7" id="KW-0489">Methyltransferase</keyword>
<evidence type="ECO:0000259" key="6">
    <source>
        <dbReference type="Pfam" id="PF07669"/>
    </source>
</evidence>
<evidence type="ECO:0000256" key="2">
    <source>
        <dbReference type="ARBA" id="ARBA00022603"/>
    </source>
</evidence>
<dbReference type="PANTHER" id="PTHR33841">
    <property type="entry name" value="DNA METHYLTRANSFERASE YEEA-RELATED"/>
    <property type="match status" value="1"/>
</dbReference>
<dbReference type="GO" id="GO:0003676">
    <property type="term" value="F:nucleic acid binding"/>
    <property type="evidence" value="ECO:0007669"/>
    <property type="project" value="InterPro"/>
</dbReference>
<evidence type="ECO:0000313" key="7">
    <source>
        <dbReference type="EMBL" id="MBC2690254.1"/>
    </source>
</evidence>
<dbReference type="NCBIfam" id="NF033452">
    <property type="entry name" value="BREX_1_MTaseX"/>
    <property type="match status" value="1"/>
</dbReference>
<evidence type="ECO:0000313" key="8">
    <source>
        <dbReference type="Proteomes" id="UP000526003"/>
    </source>
</evidence>
<dbReference type="Gene3D" id="3.40.50.150">
    <property type="entry name" value="Vaccinia Virus protein VP39"/>
    <property type="match status" value="2"/>
</dbReference>
<evidence type="ECO:0000256" key="4">
    <source>
        <dbReference type="ARBA" id="ARBA00022691"/>
    </source>
</evidence>
<keyword evidence="8" id="KW-1185">Reference proteome</keyword>
<dbReference type="InterPro" id="IPR047939">
    <property type="entry name" value="BREX_1_PglX"/>
</dbReference>
<protein>
    <recommendedName>
        <fullName evidence="1">site-specific DNA-methyltransferase (adenine-specific)</fullName>
        <ecNumber evidence="1">2.1.1.72</ecNumber>
    </recommendedName>
</protein>
<dbReference type="Pfam" id="PF07669">
    <property type="entry name" value="Eco57I"/>
    <property type="match status" value="1"/>
</dbReference>
<feature type="domain" description="Type II methyltransferase M.TaqI-like" evidence="6">
    <location>
        <begin position="370"/>
        <end position="617"/>
    </location>
</feature>
<evidence type="ECO:0000256" key="3">
    <source>
        <dbReference type="ARBA" id="ARBA00022679"/>
    </source>
</evidence>
<comment type="caution">
    <text evidence="7">The sequence shown here is derived from an EMBL/GenBank/DDBJ whole genome shotgun (WGS) entry which is preliminary data.</text>
</comment>
<dbReference type="GO" id="GO:0009007">
    <property type="term" value="F:site-specific DNA-methyltransferase (adenine-specific) activity"/>
    <property type="evidence" value="ECO:0007669"/>
    <property type="project" value="UniProtKB-EC"/>
</dbReference>
<name>A0A7X1GD51_9PSED</name>
<dbReference type="EC" id="2.1.1.72" evidence="1"/>
<dbReference type="PANTHER" id="PTHR33841:SF1">
    <property type="entry name" value="DNA METHYLTRANSFERASE A"/>
    <property type="match status" value="1"/>
</dbReference>
<proteinExistence type="predicted"/>
<dbReference type="PROSITE" id="PS00092">
    <property type="entry name" value="N6_MTASE"/>
    <property type="match status" value="1"/>
</dbReference>
<dbReference type="InterPro" id="IPR029063">
    <property type="entry name" value="SAM-dependent_MTases_sf"/>
</dbReference>
<dbReference type="SUPFAM" id="SSF53335">
    <property type="entry name" value="S-adenosyl-L-methionine-dependent methyltransferases"/>
    <property type="match status" value="1"/>
</dbReference>
<dbReference type="EMBL" id="JACMYG010000008">
    <property type="protein sequence ID" value="MBC2690254.1"/>
    <property type="molecule type" value="Genomic_DNA"/>
</dbReference>
<evidence type="ECO:0000256" key="5">
    <source>
        <dbReference type="ARBA" id="ARBA00047942"/>
    </source>
</evidence>
<dbReference type="RefSeq" id="WP_185818334.1">
    <property type="nucleotide sequence ID" value="NZ_JACMYG010000008.1"/>
</dbReference>
<keyword evidence="3 7" id="KW-0808">Transferase</keyword>
<reference evidence="7 8" key="1">
    <citation type="submission" date="2020-08" db="EMBL/GenBank/DDBJ databases">
        <title>Pseudomonas sp. nov.</title>
        <authorList>
            <person name="Gieschler S."/>
            <person name="Fiedler G."/>
            <person name="Brinks E."/>
            <person name="Boehnlein C."/>
            <person name="Franz C.M.A.P."/>
            <person name="Kabisch J."/>
        </authorList>
    </citation>
    <scope>NUCLEOTIDE SEQUENCE [LARGE SCALE GENOMIC DNA]</scope>
    <source>
        <strain evidence="7 8">MBT-1</strain>
    </source>
</reference>
<gene>
    <name evidence="7" type="primary">pglX</name>
    <name evidence="7" type="ORF">H7995_10630</name>
</gene>
<sequence>MSFERKGAFDQSTRGRLQKLVNSCRSLLSDEFSIQLQQTYGLDPKTGEVTAMARLTHLDDRQRHTAEVLRQTLAHYLGADADDIDHRIAVLDRMVREQAFTVLNRLAALLMMEARGQLIESISKGYQSRGYQLYSKIAGTALGETGQAYQVYLFSVFDELAQELPALFDRYASNGLLFPRETALRALLDELNHFEIEPLWGADETIGWIYQYFNSKEERKAMRDASQAPRNSRELAVRNQFFTPRYVVEFLVDNTLGRLWFNATGGQTDLRNRCQYLLVKPDEQPQATIKLRDPRTLKLLDPACGSMHFGLYSFDLFLEIYREAWAWEQQNGPGSLDVSTHPLSGFKPLSQTYSDQDAFLLDVPRLVIEQNIYGVDIDPRAAQIATLALWLRAQRAWHDTNVKAKERPRIGQGHVVAAVAPPAERELRLQFAAQLDQRDAELFEKTLQMLKHLPEMGVLLQVERELPHLIRQVYVGKGTGLFAQQEQENWQQAETRLRAALVDFAQAIKNTYQGRLFVQDALQGFRLIDLCNERFEIIVMNPPFGDPSLLAADYLGKAYPSWNQNILCAFILRSLNLLAPGGLVGAIFDKTALIKSTYQDFREISLYSSLNPISMVDLGWGVLDGAQVETALSVWASGVSESTVSSIASVSLEEKNSCLSNASNQYRQGMQSGFYQLGLDEIALFPNKAIPFDASPWILRLLQKKLHVKDVVGKAMVGCQIKSDVNFRLFWEIPESETIGISTVWSTMFNGGGFSPFLMPLRDVVRFGVRGNAVPFSESTFLRNVDSQQKQGYGWGKRGDLVDTTVLPEGCVFTTEGQAITHPLDEGWSLAYLNSKLYWFLINQFCGQHKYAGYVNVCPVPSFSSEEKAALSESAKQISFIYKSFLSLDETCREFLSPFPFGADAELISFIEVLVNRYNEAASAINFLYNKINEIIYRNCELCPEEVDVVEAFSSQASSIADSLKISIGRSKIEENFAKSLLSYAVGLCFYRWDLNKAFSHELIVSDPEVMLPSKQAGRMVECENKSFIYDSSSSAKHGLGVLVTLHLEKIFGDSFSDSEAKICAVLRSGSITEYISDNVFFAHHLENYSRNGRNAPIYWPLSTASGSYTLWVYYPTLNNQTLFTAVNDFLDGSNGKLTQISRECAELRSKGSGRSHDEETQYETLQTFEQELTDLRDTLLKIAPTYQPNHDDGVQITAAPLWPLFRHKPWQKVLKDTWTKLEKGDYDWAHLAMAYWPERVRVKCKTDKSLAIAHGLEDLYVEPEAAPKKTRGKKKAGADE</sequence>
<dbReference type="GO" id="GO:0032259">
    <property type="term" value="P:methylation"/>
    <property type="evidence" value="ECO:0007669"/>
    <property type="project" value="UniProtKB-KW"/>
</dbReference>
<accession>A0A7X1GD51</accession>
<dbReference type="Proteomes" id="UP000526003">
    <property type="component" value="Unassembled WGS sequence"/>
</dbReference>